<accession>A0A3E4WL18</accession>
<evidence type="ECO:0000313" key="8">
    <source>
        <dbReference type="Proteomes" id="UP000260780"/>
    </source>
</evidence>
<dbReference type="Proteomes" id="UP000285109">
    <property type="component" value="Unassembled WGS sequence"/>
</dbReference>
<comment type="caution">
    <text evidence="4">The sequence shown here is derived from an EMBL/GenBank/DDBJ whole genome shotgun (WGS) entry which is preliminary data.</text>
</comment>
<evidence type="ECO:0000313" key="6">
    <source>
        <dbReference type="EMBL" id="RHL15206.1"/>
    </source>
</evidence>
<evidence type="ECO:0000256" key="1">
    <source>
        <dbReference type="ARBA" id="ARBA00006484"/>
    </source>
</evidence>
<keyword evidence="9" id="KW-1185">Reference proteome</keyword>
<dbReference type="Proteomes" id="UP000260862">
    <property type="component" value="Unassembled WGS sequence"/>
</dbReference>
<comment type="similarity">
    <text evidence="1">Belongs to the short-chain dehydrogenases/reductases (SDR) family.</text>
</comment>
<reference evidence="8 9" key="1">
    <citation type="submission" date="2018-08" db="EMBL/GenBank/DDBJ databases">
        <title>A genome reference for cultivated species of the human gut microbiota.</title>
        <authorList>
            <person name="Zou Y."/>
            <person name="Xue W."/>
            <person name="Luo G."/>
        </authorList>
    </citation>
    <scope>NUCLEOTIDE SEQUENCE [LARGE SCALE GENOMIC DNA]</scope>
    <source>
        <strain evidence="7 12">AF31-28B-AC</strain>
        <strain evidence="6 10">AF39-11</strain>
        <strain evidence="5 11">AM17-44</strain>
        <strain evidence="4 8">OM08-14</strain>
        <strain evidence="3 9">TF10-3AC</strain>
    </source>
</reference>
<evidence type="ECO:0000313" key="5">
    <source>
        <dbReference type="EMBL" id="RHH48694.1"/>
    </source>
</evidence>
<dbReference type="Proteomes" id="UP000284916">
    <property type="component" value="Unassembled WGS sequence"/>
</dbReference>
<evidence type="ECO:0000313" key="3">
    <source>
        <dbReference type="EMBL" id="RGK56181.1"/>
    </source>
</evidence>
<dbReference type="InterPro" id="IPR020904">
    <property type="entry name" value="Sc_DH/Rdtase_CS"/>
</dbReference>
<dbReference type="EMBL" id="QSTF01000002">
    <property type="protein sequence ID" value="RGM42925.1"/>
    <property type="molecule type" value="Genomic_DNA"/>
</dbReference>
<dbReference type="STRING" id="310297.BHV76_09825"/>
<dbReference type="AlphaFoldDB" id="A0A3E4WL18"/>
<dbReference type="EMBL" id="QRQK01000011">
    <property type="protein sequence ID" value="RHM97662.1"/>
    <property type="molecule type" value="Genomic_DNA"/>
</dbReference>
<protein>
    <submittedName>
        <fullName evidence="4">SDR family NAD(P)-dependent oxidoreductase</fullName>
    </submittedName>
</protein>
<dbReference type="PRINTS" id="PR00080">
    <property type="entry name" value="SDRFAMILY"/>
</dbReference>
<dbReference type="PANTHER" id="PTHR24321">
    <property type="entry name" value="DEHYDROGENASES, SHORT CHAIN"/>
    <property type="match status" value="1"/>
</dbReference>
<dbReference type="SUPFAM" id="SSF51735">
    <property type="entry name" value="NAD(P)-binding Rossmann-fold domains"/>
    <property type="match status" value="1"/>
</dbReference>
<dbReference type="EMBL" id="QROI01000012">
    <property type="protein sequence ID" value="RHL15206.1"/>
    <property type="molecule type" value="Genomic_DNA"/>
</dbReference>
<dbReference type="GO" id="GO:0016491">
    <property type="term" value="F:oxidoreductase activity"/>
    <property type="evidence" value="ECO:0007669"/>
    <property type="project" value="UniProtKB-KW"/>
</dbReference>
<dbReference type="InterPro" id="IPR036291">
    <property type="entry name" value="NAD(P)-bd_dom_sf"/>
</dbReference>
<dbReference type="Proteomes" id="UP000260780">
    <property type="component" value="Unassembled WGS sequence"/>
</dbReference>
<sequence length="264" mass="28596">MNRIIVVTGGAGGIGRCIVAHFASQGDSVYFIDQNQQATLTQVEKMRERGWQVTGFVGDVAEKQALEEFAALVLREHPEGIHCLINNACLMRGGILSDCEYEDFLYVQRVGVVAPYMLARLFKDHFQGMGAIVNISSTRAFQSQPDTESYTAAKGGITALTHALAVSLSGIARVNSVAPGWIDTGAYHEEAHYEAVYSTGDTAQHPSGRVGEPADIARVVDFLCDERNSFINGENITVDGGISRLMVYHNDCGWTYEPSASGKG</sequence>
<evidence type="ECO:0000313" key="9">
    <source>
        <dbReference type="Proteomes" id="UP000260862"/>
    </source>
</evidence>
<dbReference type="PRINTS" id="PR00081">
    <property type="entry name" value="GDHRDH"/>
</dbReference>
<proteinExistence type="inferred from homology"/>
<dbReference type="EMBL" id="QSQT01000012">
    <property type="protein sequence ID" value="RGK56181.1"/>
    <property type="molecule type" value="Genomic_DNA"/>
</dbReference>
<evidence type="ECO:0000313" key="12">
    <source>
        <dbReference type="Proteomes" id="UP000285109"/>
    </source>
</evidence>
<dbReference type="PANTHER" id="PTHR24321:SF8">
    <property type="entry name" value="ESTRADIOL 17-BETA-DEHYDROGENASE 8-RELATED"/>
    <property type="match status" value="1"/>
</dbReference>
<dbReference type="Pfam" id="PF13561">
    <property type="entry name" value="adh_short_C2"/>
    <property type="match status" value="1"/>
</dbReference>
<evidence type="ECO:0000313" key="4">
    <source>
        <dbReference type="EMBL" id="RGM42925.1"/>
    </source>
</evidence>
<evidence type="ECO:0000313" key="7">
    <source>
        <dbReference type="EMBL" id="RHM97662.1"/>
    </source>
</evidence>
<dbReference type="InterPro" id="IPR002347">
    <property type="entry name" value="SDR_fam"/>
</dbReference>
<name>A0A3E4WL18_9BACT</name>
<dbReference type="EMBL" id="QRJS01000005">
    <property type="protein sequence ID" value="RHH48694.1"/>
    <property type="molecule type" value="Genomic_DNA"/>
</dbReference>
<dbReference type="Gene3D" id="3.40.50.720">
    <property type="entry name" value="NAD(P)-binding Rossmann-like Domain"/>
    <property type="match status" value="1"/>
</dbReference>
<dbReference type="PROSITE" id="PS00061">
    <property type="entry name" value="ADH_SHORT"/>
    <property type="match status" value="1"/>
</dbReference>
<dbReference type="RefSeq" id="WP_117672441.1">
    <property type="nucleotide sequence ID" value="NZ_CABOGR010000012.1"/>
</dbReference>
<organism evidence="4 8">
    <name type="scientific">Phocaeicola plebeius</name>
    <dbReference type="NCBI Taxonomy" id="310297"/>
    <lineage>
        <taxon>Bacteria</taxon>
        <taxon>Pseudomonadati</taxon>
        <taxon>Bacteroidota</taxon>
        <taxon>Bacteroidia</taxon>
        <taxon>Bacteroidales</taxon>
        <taxon>Bacteroidaceae</taxon>
        <taxon>Phocaeicola</taxon>
    </lineage>
</organism>
<evidence type="ECO:0000313" key="11">
    <source>
        <dbReference type="Proteomes" id="UP000284998"/>
    </source>
</evidence>
<dbReference type="Proteomes" id="UP000284998">
    <property type="component" value="Unassembled WGS sequence"/>
</dbReference>
<evidence type="ECO:0000256" key="2">
    <source>
        <dbReference type="ARBA" id="ARBA00023002"/>
    </source>
</evidence>
<keyword evidence="2" id="KW-0560">Oxidoreductase</keyword>
<gene>
    <name evidence="6" type="ORF">DW035_09215</name>
    <name evidence="5" type="ORF">DW204_03120</name>
    <name evidence="7" type="ORF">DWZ34_07230</name>
    <name evidence="4" type="ORF">DXC17_01465</name>
    <name evidence="3" type="ORF">DXD04_08025</name>
</gene>
<evidence type="ECO:0000313" key="10">
    <source>
        <dbReference type="Proteomes" id="UP000284916"/>
    </source>
</evidence>